<dbReference type="PANTHER" id="PTHR42852">
    <property type="entry name" value="THIOL:DISULFIDE INTERCHANGE PROTEIN DSBE"/>
    <property type="match status" value="1"/>
</dbReference>
<dbReference type="OrthoDB" id="1272911at2"/>
<gene>
    <name evidence="2" type="ORF">EIB73_08350</name>
</gene>
<evidence type="ECO:0000313" key="3">
    <source>
        <dbReference type="Proteomes" id="UP000270185"/>
    </source>
</evidence>
<dbReference type="InterPro" id="IPR012336">
    <property type="entry name" value="Thioredoxin-like_fold"/>
</dbReference>
<dbReference type="SUPFAM" id="SSF52833">
    <property type="entry name" value="Thioredoxin-like"/>
    <property type="match status" value="1"/>
</dbReference>
<protein>
    <submittedName>
        <fullName evidence="2">TlpA family protein disulfide reductase</fullName>
    </submittedName>
</protein>
<dbReference type="KEGG" id="ccas:EIB73_08350"/>
<name>A0A3G8XKZ2_9FLAO</name>
<dbReference type="PROSITE" id="PS51257">
    <property type="entry name" value="PROKAR_LIPOPROTEIN"/>
    <property type="match status" value="1"/>
</dbReference>
<dbReference type="Proteomes" id="UP000270185">
    <property type="component" value="Chromosome"/>
</dbReference>
<dbReference type="InterPro" id="IPR013766">
    <property type="entry name" value="Thioredoxin_domain"/>
</dbReference>
<dbReference type="CDD" id="cd02966">
    <property type="entry name" value="TlpA_like_family"/>
    <property type="match status" value="1"/>
</dbReference>
<dbReference type="RefSeq" id="WP_125024421.1">
    <property type="nucleotide sequence ID" value="NZ_CP034159.1"/>
</dbReference>
<accession>A0A3G8XKZ2</accession>
<evidence type="ECO:0000259" key="1">
    <source>
        <dbReference type="PROSITE" id="PS51352"/>
    </source>
</evidence>
<dbReference type="EMBL" id="CP034159">
    <property type="protein sequence ID" value="AZI33183.1"/>
    <property type="molecule type" value="Genomic_DNA"/>
</dbReference>
<sequence>MSKYFFMLMIAFVAMSCSKKVEVTGNFAGGSPLERIEFIEASGVATLPLINIGVDAKGNFSGSFDAPKDGMYIMSYAGKQAMIYLKGGQKINISGEAANFPTKFTVTGDGKKNNDFLQEATNLIQTYAAKINVGELVSKDEPAFLKEAEKIRSELEKNIDKAAAKTSPDSDVLQWKKDELNASILGLMNQYEMNRPQASQNPNFKVSKNFTDIEEKLRKDDTRLLKNQPIYRNYLLGKVSKEFQTFHDANNKGGTEISSVLFSNFLDTKKDMPQLAKDYLLAYVMTTGDISPSTTPENAAKVSKIIDEKIKDSEIKKDLKQIQFVISGPKIGDAFPTAKLVKQDGGDFKMGASKAKPTMVLFYASWNPYIAEATVPVLKEVAKFYQSKMDFVFVNLDDTKDQFVKTSNALLKDIPGTNVYAENGMNSQIAKDLGIYGFKLPSFVVLDKEGKIASKFFYNLGDEELIKVLDKMTGLKAPEAAPEVTLQNDLVAPSLQPAPATK</sequence>
<evidence type="ECO:0000313" key="2">
    <source>
        <dbReference type="EMBL" id="AZI33183.1"/>
    </source>
</evidence>
<dbReference type="InterPro" id="IPR050553">
    <property type="entry name" value="Thioredoxin_ResA/DsbE_sf"/>
</dbReference>
<dbReference type="AlphaFoldDB" id="A0A3G8XKZ2"/>
<dbReference type="PANTHER" id="PTHR42852:SF13">
    <property type="entry name" value="PROTEIN DIPZ"/>
    <property type="match status" value="1"/>
</dbReference>
<proteinExistence type="predicted"/>
<feature type="domain" description="Thioredoxin" evidence="1">
    <location>
        <begin position="329"/>
        <end position="474"/>
    </location>
</feature>
<organism evidence="2 3">
    <name type="scientific">Kaistella carnis</name>
    <dbReference type="NCBI Taxonomy" id="1241979"/>
    <lineage>
        <taxon>Bacteria</taxon>
        <taxon>Pseudomonadati</taxon>
        <taxon>Bacteroidota</taxon>
        <taxon>Flavobacteriia</taxon>
        <taxon>Flavobacteriales</taxon>
        <taxon>Weeksellaceae</taxon>
        <taxon>Chryseobacterium group</taxon>
        <taxon>Kaistella</taxon>
    </lineage>
</organism>
<dbReference type="PROSITE" id="PS51352">
    <property type="entry name" value="THIOREDOXIN_2"/>
    <property type="match status" value="1"/>
</dbReference>
<dbReference type="Pfam" id="PF13905">
    <property type="entry name" value="Thioredoxin_8"/>
    <property type="match status" value="1"/>
</dbReference>
<dbReference type="Gene3D" id="3.40.30.10">
    <property type="entry name" value="Glutaredoxin"/>
    <property type="match status" value="1"/>
</dbReference>
<keyword evidence="3" id="KW-1185">Reference proteome</keyword>
<dbReference type="InterPro" id="IPR036249">
    <property type="entry name" value="Thioredoxin-like_sf"/>
</dbReference>
<reference evidence="3" key="1">
    <citation type="submission" date="2018-11" db="EMBL/GenBank/DDBJ databases">
        <title>Proposal to divide the Flavobacteriaceae and reorganize its genera based on Amino Acid Identity values calculated from whole genome sequences.</title>
        <authorList>
            <person name="Nicholson A.C."/>
            <person name="Gulvik C.A."/>
            <person name="Whitney A.M."/>
            <person name="Humrighouse B.W."/>
            <person name="Bell M."/>
            <person name="Holmes B."/>
            <person name="Steigerwalt A.G."/>
            <person name="Villarma A."/>
            <person name="Sheth M."/>
            <person name="Batra D."/>
            <person name="Pryor J."/>
            <person name="Bernardet J.-F."/>
            <person name="Hugo C."/>
            <person name="Kampfer P."/>
            <person name="Newman J.D."/>
            <person name="McQuiston J.R."/>
        </authorList>
    </citation>
    <scope>NUCLEOTIDE SEQUENCE [LARGE SCALE GENOMIC DNA]</scope>
    <source>
        <strain evidence="3">G0081</strain>
    </source>
</reference>